<evidence type="ECO:0000313" key="3">
    <source>
        <dbReference type="EMBL" id="SHG95130.1"/>
    </source>
</evidence>
<organism evidence="3 4">
    <name type="scientific">Marisediminitalea aggregata</name>
    <dbReference type="NCBI Taxonomy" id="634436"/>
    <lineage>
        <taxon>Bacteria</taxon>
        <taxon>Pseudomonadati</taxon>
        <taxon>Pseudomonadota</taxon>
        <taxon>Gammaproteobacteria</taxon>
        <taxon>Alteromonadales</taxon>
        <taxon>Alteromonadaceae</taxon>
        <taxon>Marisediminitalea</taxon>
    </lineage>
</organism>
<feature type="region of interest" description="Disordered" evidence="1">
    <location>
        <begin position="74"/>
        <end position="103"/>
    </location>
</feature>
<feature type="compositionally biased region" description="Pro residues" evidence="1">
    <location>
        <begin position="83"/>
        <end position="93"/>
    </location>
</feature>
<dbReference type="OrthoDB" id="4750212at2"/>
<gene>
    <name evidence="3" type="ORF">SAMN05216361_3418</name>
</gene>
<keyword evidence="4" id="KW-1185">Reference proteome</keyword>
<dbReference type="Proteomes" id="UP000184520">
    <property type="component" value="Unassembled WGS sequence"/>
</dbReference>
<name>A0A1M5P012_9ALTE</name>
<evidence type="ECO:0000313" key="4">
    <source>
        <dbReference type="Proteomes" id="UP000184520"/>
    </source>
</evidence>
<protein>
    <submittedName>
        <fullName evidence="3">Uncharacterized protein</fullName>
    </submittedName>
</protein>
<accession>A0A1M5P012</accession>
<evidence type="ECO:0000256" key="2">
    <source>
        <dbReference type="SAM" id="SignalP"/>
    </source>
</evidence>
<dbReference type="AlphaFoldDB" id="A0A1M5P012"/>
<evidence type="ECO:0000256" key="1">
    <source>
        <dbReference type="SAM" id="MobiDB-lite"/>
    </source>
</evidence>
<keyword evidence="2" id="KW-0732">Signal</keyword>
<feature type="signal peptide" evidence="2">
    <location>
        <begin position="1"/>
        <end position="23"/>
    </location>
</feature>
<sequence>MSLRTKLLLPLGLFFSAISAAQATTLEQALTECRAKDNVIERLACYDAIDLSPLANKKPMPERMDKSVTEIAEERRQQVKPVQPAPAPAPTQPVEPAVKPKPESQFGLQVKSEVDEIEDISDTIADITKTIRGKQVIHMVSGAVWQQVDSRYFKLKKDMDVYIERGSLGSFYLGHDGVNGRIKVKRIK</sequence>
<proteinExistence type="predicted"/>
<dbReference type="RefSeq" id="WP_073324359.1">
    <property type="nucleotide sequence ID" value="NZ_FQWD01000005.1"/>
</dbReference>
<dbReference type="STRING" id="634436.SAMN05216361_3418"/>
<feature type="chain" id="PRO_5012025179" evidence="2">
    <location>
        <begin position="24"/>
        <end position="188"/>
    </location>
</feature>
<reference evidence="4" key="1">
    <citation type="submission" date="2016-11" db="EMBL/GenBank/DDBJ databases">
        <authorList>
            <person name="Varghese N."/>
            <person name="Submissions S."/>
        </authorList>
    </citation>
    <scope>NUCLEOTIDE SEQUENCE [LARGE SCALE GENOMIC DNA]</scope>
    <source>
        <strain evidence="4">CGMCC 1.8995</strain>
    </source>
</reference>
<dbReference type="EMBL" id="FQWD01000005">
    <property type="protein sequence ID" value="SHG95130.1"/>
    <property type="molecule type" value="Genomic_DNA"/>
</dbReference>